<accession>A0A1W2EEM4</accession>
<dbReference type="InterPro" id="IPR012127">
    <property type="entry name" value="Cyt_c_prime"/>
</dbReference>
<dbReference type="PIRSF" id="PIRSF000027">
    <property type="entry name" value="Cytc_c_prime"/>
    <property type="match status" value="1"/>
</dbReference>
<protein>
    <submittedName>
        <fullName evidence="9">Cytochrome c556</fullName>
    </submittedName>
</protein>
<feature type="binding site" description="covalent" evidence="7">
    <location>
        <position position="142"/>
    </location>
    <ligand>
        <name>heme c</name>
        <dbReference type="ChEBI" id="CHEBI:61717"/>
    </ligand>
</feature>
<dbReference type="GO" id="GO:0022900">
    <property type="term" value="P:electron transport chain"/>
    <property type="evidence" value="ECO:0007669"/>
    <property type="project" value="InterPro"/>
</dbReference>
<dbReference type="InterPro" id="IPR002321">
    <property type="entry name" value="Cyt_c_II"/>
</dbReference>
<keyword evidence="10" id="KW-1185">Reference proteome</keyword>
<comment type="PTM">
    <text evidence="7">Binds 1 heme group per subunit.</text>
</comment>
<evidence type="ECO:0000256" key="2">
    <source>
        <dbReference type="ARBA" id="ARBA00022617"/>
    </source>
</evidence>
<dbReference type="GO" id="GO:0005506">
    <property type="term" value="F:iron ion binding"/>
    <property type="evidence" value="ECO:0007669"/>
    <property type="project" value="InterPro"/>
</dbReference>
<dbReference type="EMBL" id="FWXR01000024">
    <property type="protein sequence ID" value="SMD07756.1"/>
    <property type="molecule type" value="Genomic_DNA"/>
</dbReference>
<dbReference type="Pfam" id="PF01322">
    <property type="entry name" value="Cytochrom_C_2"/>
    <property type="match status" value="1"/>
</dbReference>
<dbReference type="AlphaFoldDB" id="A0A1W2EEM4"/>
<dbReference type="STRING" id="937218.SAMN06297251_12419"/>
<name>A0A1W2EEM4_9HYPH</name>
<feature type="signal peptide" evidence="8">
    <location>
        <begin position="1"/>
        <end position="27"/>
    </location>
</feature>
<evidence type="ECO:0000313" key="10">
    <source>
        <dbReference type="Proteomes" id="UP000192656"/>
    </source>
</evidence>
<keyword evidence="3 6" id="KW-0479">Metal-binding</keyword>
<dbReference type="GO" id="GO:0042597">
    <property type="term" value="C:periplasmic space"/>
    <property type="evidence" value="ECO:0007669"/>
    <property type="project" value="InterPro"/>
</dbReference>
<keyword evidence="8" id="KW-0732">Signal</keyword>
<evidence type="ECO:0000256" key="7">
    <source>
        <dbReference type="PIRSR" id="PIRSR000027-2"/>
    </source>
</evidence>
<feature type="chain" id="PRO_5010720816" evidence="8">
    <location>
        <begin position="28"/>
        <end position="154"/>
    </location>
</feature>
<feature type="binding site" description="axial binding residue" evidence="6">
    <location>
        <position position="146"/>
    </location>
    <ligand>
        <name>heme c</name>
        <dbReference type="ChEBI" id="CHEBI:61717"/>
    </ligand>
    <ligandPart>
        <name>Fe</name>
        <dbReference type="ChEBI" id="CHEBI:18248"/>
    </ligandPart>
</feature>
<evidence type="ECO:0000256" key="5">
    <source>
        <dbReference type="ARBA" id="ARBA00023004"/>
    </source>
</evidence>
<keyword evidence="5 6" id="KW-0408">Iron</keyword>
<dbReference type="Gene3D" id="1.20.120.10">
    <property type="entry name" value="Cytochrome c/b562"/>
    <property type="match status" value="1"/>
</dbReference>
<evidence type="ECO:0000256" key="8">
    <source>
        <dbReference type="SAM" id="SignalP"/>
    </source>
</evidence>
<dbReference type="RefSeq" id="WP_244557036.1">
    <property type="nucleotide sequence ID" value="NZ_FWXR01000024.1"/>
</dbReference>
<dbReference type="GO" id="GO:0009055">
    <property type="term" value="F:electron transfer activity"/>
    <property type="evidence" value="ECO:0007669"/>
    <property type="project" value="InterPro"/>
</dbReference>
<evidence type="ECO:0000256" key="6">
    <source>
        <dbReference type="PIRSR" id="PIRSR000027-1"/>
    </source>
</evidence>
<keyword evidence="1" id="KW-0813">Transport</keyword>
<dbReference type="SUPFAM" id="SSF47175">
    <property type="entry name" value="Cytochromes"/>
    <property type="match status" value="1"/>
</dbReference>
<dbReference type="InterPro" id="IPR010980">
    <property type="entry name" value="Cyt_c/b562"/>
</dbReference>
<dbReference type="PROSITE" id="PS51257">
    <property type="entry name" value="PROKAR_LIPOPROTEIN"/>
    <property type="match status" value="1"/>
</dbReference>
<gene>
    <name evidence="9" type="ORF">SAMN06297251_12419</name>
</gene>
<organism evidence="9 10">
    <name type="scientific">Fulvimarina manganoxydans</name>
    <dbReference type="NCBI Taxonomy" id="937218"/>
    <lineage>
        <taxon>Bacteria</taxon>
        <taxon>Pseudomonadati</taxon>
        <taxon>Pseudomonadota</taxon>
        <taxon>Alphaproteobacteria</taxon>
        <taxon>Hyphomicrobiales</taxon>
        <taxon>Aurantimonadaceae</taxon>
        <taxon>Fulvimarina</taxon>
    </lineage>
</organism>
<sequence>MSDMRSLTLISALTLGCATLVALPAIAQNLDAIEKRQELMKENGKAAKAGGAMAKGETEFSAEKANEVFTSMHEIAMDFGNHFPEDSKTGGKTEAAPAIWEKPDAFQAALVKYQNDTQAAIDAAPQDLASFRQQFGMVAQNCKSCHEEFRIDKD</sequence>
<evidence type="ECO:0000256" key="1">
    <source>
        <dbReference type="ARBA" id="ARBA00022448"/>
    </source>
</evidence>
<keyword evidence="4" id="KW-0249">Electron transport</keyword>
<evidence type="ECO:0000256" key="3">
    <source>
        <dbReference type="ARBA" id="ARBA00022723"/>
    </source>
</evidence>
<proteinExistence type="predicted"/>
<dbReference type="PROSITE" id="PS51009">
    <property type="entry name" value="CYTCII"/>
    <property type="match status" value="1"/>
</dbReference>
<evidence type="ECO:0000313" key="9">
    <source>
        <dbReference type="EMBL" id="SMD07756.1"/>
    </source>
</evidence>
<evidence type="ECO:0000256" key="4">
    <source>
        <dbReference type="ARBA" id="ARBA00022982"/>
    </source>
</evidence>
<dbReference type="GO" id="GO:0020037">
    <property type="term" value="F:heme binding"/>
    <property type="evidence" value="ECO:0007669"/>
    <property type="project" value="InterPro"/>
</dbReference>
<reference evidence="9 10" key="1">
    <citation type="submission" date="2017-04" db="EMBL/GenBank/DDBJ databases">
        <authorList>
            <person name="Afonso C.L."/>
            <person name="Miller P.J."/>
            <person name="Scott M.A."/>
            <person name="Spackman E."/>
            <person name="Goraichik I."/>
            <person name="Dimitrov K.M."/>
            <person name="Suarez D.L."/>
            <person name="Swayne D.E."/>
        </authorList>
    </citation>
    <scope>NUCLEOTIDE SEQUENCE [LARGE SCALE GENOMIC DNA]</scope>
    <source>
        <strain evidence="9 10">CGMCC 1.10972</strain>
    </source>
</reference>
<dbReference type="Proteomes" id="UP000192656">
    <property type="component" value="Unassembled WGS sequence"/>
</dbReference>
<keyword evidence="2 7" id="KW-0349">Heme</keyword>
<feature type="binding site" description="covalent" evidence="7">
    <location>
        <position position="145"/>
    </location>
    <ligand>
        <name>heme c</name>
        <dbReference type="ChEBI" id="CHEBI:61717"/>
    </ligand>
</feature>